<dbReference type="CDD" id="cd11647">
    <property type="entry name" value="DHP5_DphB"/>
    <property type="match status" value="1"/>
</dbReference>
<dbReference type="FunFam" id="3.30.950.10:FF:000004">
    <property type="entry name" value="Diphthine synthase putative"/>
    <property type="match status" value="1"/>
</dbReference>
<name>A0A1W0WH12_HYPEX</name>
<feature type="binding site" evidence="9">
    <location>
        <position position="166"/>
    </location>
    <ligand>
        <name>S-adenosyl-L-methionine</name>
        <dbReference type="ChEBI" id="CHEBI:59789"/>
    </ligand>
</feature>
<dbReference type="InterPro" id="IPR014777">
    <property type="entry name" value="4pyrrole_Mease_sub1"/>
</dbReference>
<dbReference type="AlphaFoldDB" id="A0A1W0WH12"/>
<evidence type="ECO:0000256" key="6">
    <source>
        <dbReference type="ARBA" id="ARBA00022679"/>
    </source>
</evidence>
<feature type="binding site" evidence="9">
    <location>
        <position position="9"/>
    </location>
    <ligand>
        <name>S-adenosyl-L-methionine</name>
        <dbReference type="ChEBI" id="CHEBI:59789"/>
    </ligand>
</feature>
<dbReference type="Proteomes" id="UP000192578">
    <property type="component" value="Unassembled WGS sequence"/>
</dbReference>
<keyword evidence="5" id="KW-0489">Methyltransferase</keyword>
<dbReference type="Pfam" id="PF00590">
    <property type="entry name" value="TP_methylase"/>
    <property type="match status" value="1"/>
</dbReference>
<evidence type="ECO:0000313" key="13">
    <source>
        <dbReference type="Proteomes" id="UP000192578"/>
    </source>
</evidence>
<protein>
    <recommendedName>
        <fullName evidence="4">diphthine methyl ester synthase</fullName>
        <ecNumber evidence="4">2.1.1.314</ecNumber>
    </recommendedName>
</protein>
<dbReference type="EC" id="2.1.1.314" evidence="4"/>
<dbReference type="InterPro" id="IPR000878">
    <property type="entry name" value="4pyrrol_Mease"/>
</dbReference>
<evidence type="ECO:0000256" key="2">
    <source>
        <dbReference type="ARBA" id="ARBA00005156"/>
    </source>
</evidence>
<keyword evidence="7 9" id="KW-0949">S-adenosyl-L-methionine</keyword>
<dbReference type="Gene3D" id="3.30.950.10">
    <property type="entry name" value="Methyltransferase, Cobalt-precorrin-4 Transmethylase, Domain 2"/>
    <property type="match status" value="1"/>
</dbReference>
<sequence>MLYLIGLGLGDVEDISVRGLRIARSAVRVYFEMYTSLLQGPDGGVPALEALLGRSVIPADRETLEEKASDILFGAGDGDVAVLVVGDPMAATTHSDLILRAREAGVPVKILHNASIISAVGCTGLQVYRFGAVVSICFWTESWRPRSFAQHVRENLRRGLHTLCLLDIRVKEPDMTALMRGRKEFEPPRFMTVAQAASQLLEIVSQPPTAEASDGESTPEGEPTRDVPDCFTPDTLCIGLARVGLPDEKILAAPLRDLIDVDMGGPLHSFIVCGGLHPLELEFVRQFALDLSKLPQAMK</sequence>
<organism evidence="12 13">
    <name type="scientific">Hypsibius exemplaris</name>
    <name type="common">Freshwater tardigrade</name>
    <dbReference type="NCBI Taxonomy" id="2072580"/>
    <lineage>
        <taxon>Eukaryota</taxon>
        <taxon>Metazoa</taxon>
        <taxon>Ecdysozoa</taxon>
        <taxon>Tardigrada</taxon>
        <taxon>Eutardigrada</taxon>
        <taxon>Parachela</taxon>
        <taxon>Hypsibioidea</taxon>
        <taxon>Hypsibiidae</taxon>
        <taxon>Hypsibius</taxon>
    </lineage>
</organism>
<evidence type="ECO:0000256" key="4">
    <source>
        <dbReference type="ARBA" id="ARBA00011927"/>
    </source>
</evidence>
<feature type="binding site" evidence="9">
    <location>
        <begin position="115"/>
        <end position="116"/>
    </location>
    <ligand>
        <name>S-adenosyl-L-methionine</name>
        <dbReference type="ChEBI" id="CHEBI:59789"/>
    </ligand>
</feature>
<dbReference type="PIRSF" id="PIRSF036432">
    <property type="entry name" value="Diphthine_synth"/>
    <property type="match status" value="1"/>
</dbReference>
<evidence type="ECO:0000259" key="11">
    <source>
        <dbReference type="Pfam" id="PF00590"/>
    </source>
</evidence>
<comment type="pathway">
    <text evidence="2">Protein modification; peptidyl-diphthamide biosynthesis.</text>
</comment>
<feature type="binding site" evidence="9">
    <location>
        <position position="243"/>
    </location>
    <ligand>
        <name>S-adenosyl-L-methionine</name>
        <dbReference type="ChEBI" id="CHEBI:59789"/>
    </ligand>
</feature>
<gene>
    <name evidence="12" type="ORF">BV898_11333</name>
</gene>
<dbReference type="NCBIfam" id="TIGR00522">
    <property type="entry name" value="dph5"/>
    <property type="match status" value="1"/>
</dbReference>
<feature type="binding site" evidence="9">
    <location>
        <position position="87"/>
    </location>
    <ligand>
        <name>S-adenosyl-L-methionine</name>
        <dbReference type="ChEBI" id="CHEBI:59789"/>
    </ligand>
</feature>
<dbReference type="PANTHER" id="PTHR10882:SF0">
    <property type="entry name" value="DIPHTHINE METHYL ESTER SYNTHASE"/>
    <property type="match status" value="1"/>
</dbReference>
<feature type="binding site" evidence="9">
    <location>
        <position position="90"/>
    </location>
    <ligand>
        <name>S-adenosyl-L-methionine</name>
        <dbReference type="ChEBI" id="CHEBI:59789"/>
    </ligand>
</feature>
<evidence type="ECO:0000256" key="1">
    <source>
        <dbReference type="ARBA" id="ARBA00004006"/>
    </source>
</evidence>
<evidence type="ECO:0000256" key="10">
    <source>
        <dbReference type="SAM" id="MobiDB-lite"/>
    </source>
</evidence>
<evidence type="ECO:0000256" key="7">
    <source>
        <dbReference type="ARBA" id="ARBA00022691"/>
    </source>
</evidence>
<reference evidence="13" key="1">
    <citation type="submission" date="2017-01" db="EMBL/GenBank/DDBJ databases">
        <title>Comparative genomics of anhydrobiosis in the tardigrade Hypsibius dujardini.</title>
        <authorList>
            <person name="Yoshida Y."/>
            <person name="Koutsovoulos G."/>
            <person name="Laetsch D."/>
            <person name="Stevens L."/>
            <person name="Kumar S."/>
            <person name="Horikawa D."/>
            <person name="Ishino K."/>
            <person name="Komine S."/>
            <person name="Tomita M."/>
            <person name="Blaxter M."/>
            <person name="Arakawa K."/>
        </authorList>
    </citation>
    <scope>NUCLEOTIDE SEQUENCE [LARGE SCALE GENOMIC DNA]</scope>
    <source>
        <strain evidence="13">Z151</strain>
    </source>
</reference>
<accession>A0A1W0WH12</accession>
<dbReference type="GO" id="GO:0141133">
    <property type="term" value="F:diphthine methyl ester synthase activity"/>
    <property type="evidence" value="ECO:0007669"/>
    <property type="project" value="UniProtKB-EC"/>
</dbReference>
<comment type="catalytic activity">
    <reaction evidence="8">
        <text>2-[(3S)-amino-3-carboxypropyl]-L-histidyl-[translation elongation factor 2] + 4 S-adenosyl-L-methionine = diphthine methyl ester-[translation elongation factor 2] + 4 S-adenosyl-L-homocysteine + 3 H(+)</text>
        <dbReference type="Rhea" id="RHEA:42652"/>
        <dbReference type="Rhea" id="RHEA-COMP:9749"/>
        <dbReference type="Rhea" id="RHEA-COMP:10173"/>
        <dbReference type="ChEBI" id="CHEBI:15378"/>
        <dbReference type="ChEBI" id="CHEBI:57856"/>
        <dbReference type="ChEBI" id="CHEBI:59789"/>
        <dbReference type="ChEBI" id="CHEBI:73995"/>
        <dbReference type="ChEBI" id="CHEBI:79005"/>
        <dbReference type="EC" id="2.1.1.314"/>
    </reaction>
</comment>
<keyword evidence="6" id="KW-0808">Transferase</keyword>
<evidence type="ECO:0000256" key="8">
    <source>
        <dbReference type="ARBA" id="ARBA00048752"/>
    </source>
</evidence>
<feature type="domain" description="Tetrapyrrole methylase" evidence="11">
    <location>
        <begin position="1"/>
        <end position="177"/>
    </location>
</feature>
<dbReference type="SUPFAM" id="SSF53790">
    <property type="entry name" value="Tetrapyrrole methylase"/>
    <property type="match status" value="1"/>
</dbReference>
<evidence type="ECO:0000256" key="3">
    <source>
        <dbReference type="ARBA" id="ARBA00006729"/>
    </source>
</evidence>
<feature type="region of interest" description="Disordered" evidence="10">
    <location>
        <begin position="207"/>
        <end position="228"/>
    </location>
</feature>
<dbReference type="GO" id="GO:0032259">
    <property type="term" value="P:methylation"/>
    <property type="evidence" value="ECO:0007669"/>
    <property type="project" value="UniProtKB-KW"/>
</dbReference>
<comment type="similarity">
    <text evidence="3">Belongs to the diphthine synthase family.</text>
</comment>
<dbReference type="InterPro" id="IPR035996">
    <property type="entry name" value="4pyrrol_Methylase_sf"/>
</dbReference>
<evidence type="ECO:0000313" key="12">
    <source>
        <dbReference type="EMBL" id="OQV14491.1"/>
    </source>
</evidence>
<dbReference type="EMBL" id="MTYJ01000104">
    <property type="protein sequence ID" value="OQV14491.1"/>
    <property type="molecule type" value="Genomic_DNA"/>
</dbReference>
<dbReference type="UniPathway" id="UPA00559"/>
<keyword evidence="13" id="KW-1185">Reference proteome</keyword>
<dbReference type="PANTHER" id="PTHR10882">
    <property type="entry name" value="DIPHTHINE SYNTHASE"/>
    <property type="match status" value="1"/>
</dbReference>
<feature type="binding site" evidence="9">
    <location>
        <position position="268"/>
    </location>
    <ligand>
        <name>S-adenosyl-L-methionine</name>
        <dbReference type="ChEBI" id="CHEBI:59789"/>
    </ligand>
</feature>
<dbReference type="GO" id="GO:0017183">
    <property type="term" value="P:protein histidyl modification to diphthamide"/>
    <property type="evidence" value="ECO:0007669"/>
    <property type="project" value="UniProtKB-UniPathway"/>
</dbReference>
<dbReference type="Gene3D" id="3.40.1010.10">
    <property type="entry name" value="Cobalt-precorrin-4 Transmethylase, Domain 1"/>
    <property type="match status" value="1"/>
</dbReference>
<comment type="function">
    <text evidence="1">S-adenosyl-L-methionine-dependent methyltransferase that catalyzes four methylations of the modified target histidine residue in translation elongation factor 2 (EF-2), to form an intermediate called diphthine methyl ester. The four successive methylation reactions represent the second step of diphthamide biosynthesis.</text>
</comment>
<proteinExistence type="inferred from homology"/>
<dbReference type="OrthoDB" id="2516at2759"/>
<evidence type="ECO:0000256" key="5">
    <source>
        <dbReference type="ARBA" id="ARBA00022603"/>
    </source>
</evidence>
<dbReference type="HAMAP" id="MF_01084">
    <property type="entry name" value="Diphthine_synth"/>
    <property type="match status" value="1"/>
</dbReference>
<comment type="caution">
    <text evidence="12">The sequence shown here is derived from an EMBL/GenBank/DDBJ whole genome shotgun (WGS) entry which is preliminary data.</text>
</comment>
<dbReference type="InterPro" id="IPR014776">
    <property type="entry name" value="4pyrrole_Mease_sub2"/>
</dbReference>
<dbReference type="InterPro" id="IPR004551">
    <property type="entry name" value="Dphthn_synthase"/>
</dbReference>
<evidence type="ECO:0000256" key="9">
    <source>
        <dbReference type="PIRSR" id="PIRSR036432-1"/>
    </source>
</evidence>